<dbReference type="SUPFAM" id="SSF143120">
    <property type="entry name" value="YefM-like"/>
    <property type="match status" value="1"/>
</dbReference>
<accession>A0A1W1HD12</accession>
<dbReference type="Gene3D" id="3.40.1620.10">
    <property type="entry name" value="YefM-like domain"/>
    <property type="match status" value="1"/>
</dbReference>
<reference evidence="2 3" key="1">
    <citation type="submission" date="2017-03" db="EMBL/GenBank/DDBJ databases">
        <authorList>
            <person name="Afonso C.L."/>
            <person name="Miller P.J."/>
            <person name="Scott M.A."/>
            <person name="Spackman E."/>
            <person name="Goraichik I."/>
            <person name="Dimitrov K.M."/>
            <person name="Suarez D.L."/>
            <person name="Swayne D.E."/>
        </authorList>
    </citation>
    <scope>NUCLEOTIDE SEQUENCE [LARGE SCALE GENOMIC DNA]</scope>
    <source>
        <strain evidence="2">PRJEB14757</strain>
    </source>
</reference>
<dbReference type="AlphaFoldDB" id="A0A1W1HD12"/>
<dbReference type="RefSeq" id="WP_080808190.1">
    <property type="nucleotide sequence ID" value="NZ_LT828560.1"/>
</dbReference>
<evidence type="ECO:0000256" key="1">
    <source>
        <dbReference type="ARBA" id="ARBA00009981"/>
    </source>
</evidence>
<sequence>MENSRFISVTANADSLLDAVRFISGKDRMNAVGITVNGKPEVVLMSMKKYESMCETMSVLGDSDVMRQIYQSGYELSQNLPLVDIEEL</sequence>
<evidence type="ECO:0000313" key="3">
    <source>
        <dbReference type="Proteomes" id="UP000191931"/>
    </source>
</evidence>
<dbReference type="Proteomes" id="UP000191931">
    <property type="component" value="Unassembled WGS sequence"/>
</dbReference>
<dbReference type="OrthoDB" id="488160at2"/>
<protein>
    <recommendedName>
        <fullName evidence="4">Antitoxin</fullName>
    </recommendedName>
</protein>
<comment type="similarity">
    <text evidence="1">Belongs to the phD/YefM antitoxin family.</text>
</comment>
<dbReference type="STRING" id="1246637.MTBBW1_2200013"/>
<evidence type="ECO:0008006" key="4">
    <source>
        <dbReference type="Google" id="ProtNLM"/>
    </source>
</evidence>
<evidence type="ECO:0000313" key="2">
    <source>
        <dbReference type="EMBL" id="SLM30359.1"/>
    </source>
</evidence>
<proteinExistence type="inferred from homology"/>
<name>A0A1W1HD12_9BACT</name>
<dbReference type="InterPro" id="IPR036165">
    <property type="entry name" value="YefM-like_sf"/>
</dbReference>
<gene>
    <name evidence="2" type="ORF">MTBBW1_2200013</name>
</gene>
<organism evidence="2 3">
    <name type="scientific">Desulfamplus magnetovallimortis</name>
    <dbReference type="NCBI Taxonomy" id="1246637"/>
    <lineage>
        <taxon>Bacteria</taxon>
        <taxon>Pseudomonadati</taxon>
        <taxon>Thermodesulfobacteriota</taxon>
        <taxon>Desulfobacteria</taxon>
        <taxon>Desulfobacterales</taxon>
        <taxon>Desulfobacteraceae</taxon>
        <taxon>Desulfamplus</taxon>
    </lineage>
</organism>
<keyword evidence="3" id="KW-1185">Reference proteome</keyword>
<dbReference type="EMBL" id="FWEV01000136">
    <property type="protein sequence ID" value="SLM30359.1"/>
    <property type="molecule type" value="Genomic_DNA"/>
</dbReference>
<dbReference type="NCBIfam" id="TIGR01552">
    <property type="entry name" value="phd_fam"/>
    <property type="match status" value="1"/>
</dbReference>